<evidence type="ECO:0000313" key="3">
    <source>
        <dbReference type="EMBL" id="MBA4493883.1"/>
    </source>
</evidence>
<dbReference type="Proteomes" id="UP000535491">
    <property type="component" value="Unassembled WGS sequence"/>
</dbReference>
<dbReference type="InterPro" id="IPR051534">
    <property type="entry name" value="CBASS_pafABC_assoc_protein"/>
</dbReference>
<dbReference type="PROSITE" id="PS52050">
    <property type="entry name" value="WYL"/>
    <property type="match status" value="1"/>
</dbReference>
<reference evidence="3 4" key="1">
    <citation type="submission" date="2020-07" db="EMBL/GenBank/DDBJ databases">
        <authorList>
            <person name="Feng H."/>
        </authorList>
    </citation>
    <scope>NUCLEOTIDE SEQUENCE [LARGE SCALE GENOMIC DNA]</scope>
    <source>
        <strain evidence="4">s-10</strain>
    </source>
</reference>
<evidence type="ECO:0000259" key="2">
    <source>
        <dbReference type="Pfam" id="PF25583"/>
    </source>
</evidence>
<keyword evidence="4" id="KW-1185">Reference proteome</keyword>
<evidence type="ECO:0000313" key="4">
    <source>
        <dbReference type="Proteomes" id="UP000535491"/>
    </source>
</evidence>
<proteinExistence type="predicted"/>
<protein>
    <submittedName>
        <fullName evidence="3">WYL domain-containing protein</fullName>
    </submittedName>
</protein>
<dbReference type="EMBL" id="JACEIQ010000004">
    <property type="protein sequence ID" value="MBA4493883.1"/>
    <property type="molecule type" value="Genomic_DNA"/>
</dbReference>
<dbReference type="PANTHER" id="PTHR34580">
    <property type="match status" value="1"/>
</dbReference>
<dbReference type="Pfam" id="PF13280">
    <property type="entry name" value="WYL"/>
    <property type="match status" value="1"/>
</dbReference>
<dbReference type="InterPro" id="IPR057727">
    <property type="entry name" value="WCX_dom"/>
</dbReference>
<gene>
    <name evidence="3" type="ORF">H1191_06130</name>
</gene>
<evidence type="ECO:0000259" key="1">
    <source>
        <dbReference type="Pfam" id="PF13280"/>
    </source>
</evidence>
<dbReference type="RefSeq" id="WP_181751124.1">
    <property type="nucleotide sequence ID" value="NZ_JACEIQ010000004.1"/>
</dbReference>
<dbReference type="PANTHER" id="PTHR34580:SF1">
    <property type="entry name" value="PROTEIN PAFC"/>
    <property type="match status" value="1"/>
</dbReference>
<dbReference type="AlphaFoldDB" id="A0A7W1WPV8"/>
<feature type="domain" description="WCX" evidence="2">
    <location>
        <begin position="278"/>
        <end position="327"/>
    </location>
</feature>
<organism evidence="3 4">
    <name type="scientific">Paenactinomyces guangxiensis</name>
    <dbReference type="NCBI Taxonomy" id="1490290"/>
    <lineage>
        <taxon>Bacteria</taxon>
        <taxon>Bacillati</taxon>
        <taxon>Bacillota</taxon>
        <taxon>Bacilli</taxon>
        <taxon>Bacillales</taxon>
        <taxon>Thermoactinomycetaceae</taxon>
        <taxon>Paenactinomyces</taxon>
    </lineage>
</organism>
<accession>A0A7W1WPV8</accession>
<name>A0A7W1WPV8_9BACL</name>
<dbReference type="InterPro" id="IPR026881">
    <property type="entry name" value="WYL_dom"/>
</dbReference>
<comment type="caution">
    <text evidence="3">The sequence shown here is derived from an EMBL/GenBank/DDBJ whole genome shotgun (WGS) entry which is preliminary data.</text>
</comment>
<dbReference type="Pfam" id="PF25583">
    <property type="entry name" value="WCX"/>
    <property type="match status" value="1"/>
</dbReference>
<sequence>MKDISGKARLLKLLEILERETDEEHQLSLADLEQKLIVEFDQNFSVGKKALISDIKALQEIGIDIIESKGKFGQKLYSYPHRLFELHELRMLIDAVMYSYFITKEDAKTLIKKLQKQTSCHVSKKLDEQIKHLDSVNKAENQKLKYYVDTIYTACSEMQMIRFQYGKYNLDKEFVLKKNGEWYEVKPYALVWWQNNYYLVAKYGEEKDFRHYRVDRMRKVEMTNQSFSRELFNVADYVNKTFHMFHGEEKPIQIQFENDDNNFVNVVFDRFGKDVFIEKLQDNYFIVTTNAKVSQGLVNWILTWGSKAKVLSPQELVEDVIAETKKMYELYHSG</sequence>
<feature type="domain" description="WYL" evidence="1">
    <location>
        <begin position="148"/>
        <end position="222"/>
    </location>
</feature>